<organism evidence="8">
    <name type="scientific">hydrothermal vent metagenome</name>
    <dbReference type="NCBI Taxonomy" id="652676"/>
    <lineage>
        <taxon>unclassified sequences</taxon>
        <taxon>metagenomes</taxon>
        <taxon>ecological metagenomes</taxon>
    </lineage>
</organism>
<dbReference type="PANTHER" id="PTHR43401:SF2">
    <property type="entry name" value="L-THREONINE 3-DEHYDROGENASE"/>
    <property type="match status" value="1"/>
</dbReference>
<evidence type="ECO:0000256" key="2">
    <source>
        <dbReference type="ARBA" id="ARBA00022490"/>
    </source>
</evidence>
<dbReference type="Gene3D" id="3.40.50.720">
    <property type="entry name" value="NAD(P)-binding Rossmann-like Domain"/>
    <property type="match status" value="1"/>
</dbReference>
<evidence type="ECO:0000313" key="8">
    <source>
        <dbReference type="EMBL" id="VAV89665.1"/>
    </source>
</evidence>
<keyword evidence="5 8" id="KW-0560">Oxidoreductase</keyword>
<dbReference type="NCBIfam" id="TIGR00692">
    <property type="entry name" value="tdh"/>
    <property type="match status" value="1"/>
</dbReference>
<dbReference type="EC" id="1.1.1.103" evidence="8"/>
<sequence>MRALVKSSPKPGIWMEDIDEPSVGPNDVLIKITKTSICGTDLHIVAWDEWAQSTIPVPMAVGHEYVGVVAGLGSEVEGIHIGQRVSGEGHIVCGRCRNCQAGRRHLCINTVGVGVNRPGAFAEYLAIPGSNVQPIPDDIPDDIAAILDPLGNAVHTALHFDLVGEDVLITGAGPIGIMAVVIARHVGARYIVVTDVNEYRLHLSQTMGADREMNVLTESLDEVMAELDMCEGFDVGLEMSGQPSALHDMITHMDNGGEIALLGIPPKQAPIDWNDIVFKGLTLQGIYGRRMFETWYKMLAMLQTGLDVSGVITHHFPADDYEAAFDVMRSGECGKVILNWE</sequence>
<gene>
    <name evidence="8" type="ORF">MNBD_ACTINO01-1737</name>
</gene>
<dbReference type="HAMAP" id="MF_00627">
    <property type="entry name" value="Thr_dehydrog"/>
    <property type="match status" value="1"/>
</dbReference>
<evidence type="ECO:0000256" key="6">
    <source>
        <dbReference type="ARBA" id="ARBA00023027"/>
    </source>
</evidence>
<dbReference type="PROSITE" id="PS00059">
    <property type="entry name" value="ADH_ZINC"/>
    <property type="match status" value="1"/>
</dbReference>
<reference evidence="8" key="1">
    <citation type="submission" date="2018-06" db="EMBL/GenBank/DDBJ databases">
        <authorList>
            <person name="Zhirakovskaya E."/>
        </authorList>
    </citation>
    <scope>NUCLEOTIDE SEQUENCE</scope>
</reference>
<dbReference type="InterPro" id="IPR020843">
    <property type="entry name" value="ER"/>
</dbReference>
<dbReference type="PANTHER" id="PTHR43401">
    <property type="entry name" value="L-THREONINE 3-DEHYDROGENASE"/>
    <property type="match status" value="1"/>
</dbReference>
<dbReference type="Gene3D" id="3.90.180.10">
    <property type="entry name" value="Medium-chain alcohol dehydrogenases, catalytic domain"/>
    <property type="match status" value="1"/>
</dbReference>
<dbReference type="InterPro" id="IPR036291">
    <property type="entry name" value="NAD(P)-bd_dom_sf"/>
</dbReference>
<evidence type="ECO:0000256" key="5">
    <source>
        <dbReference type="ARBA" id="ARBA00023002"/>
    </source>
</evidence>
<dbReference type="GO" id="GO:0008270">
    <property type="term" value="F:zinc ion binding"/>
    <property type="evidence" value="ECO:0007669"/>
    <property type="project" value="InterPro"/>
</dbReference>
<evidence type="ECO:0000256" key="4">
    <source>
        <dbReference type="ARBA" id="ARBA00022833"/>
    </source>
</evidence>
<dbReference type="InterPro" id="IPR011032">
    <property type="entry name" value="GroES-like_sf"/>
</dbReference>
<dbReference type="SMART" id="SM00829">
    <property type="entry name" value="PKS_ER"/>
    <property type="match status" value="1"/>
</dbReference>
<keyword evidence="3" id="KW-0479">Metal-binding</keyword>
<evidence type="ECO:0000259" key="7">
    <source>
        <dbReference type="SMART" id="SM00829"/>
    </source>
</evidence>
<dbReference type="InterPro" id="IPR050129">
    <property type="entry name" value="Zn_alcohol_dh"/>
</dbReference>
<evidence type="ECO:0000256" key="1">
    <source>
        <dbReference type="ARBA" id="ARBA00001947"/>
    </source>
</evidence>
<name>A0A3B0S2H0_9ZZZZ</name>
<dbReference type="InterPro" id="IPR013154">
    <property type="entry name" value="ADH-like_N"/>
</dbReference>
<feature type="domain" description="Enoyl reductase (ER)" evidence="7">
    <location>
        <begin position="12"/>
        <end position="338"/>
    </location>
</feature>
<protein>
    <submittedName>
        <fullName evidence="8">L-threonine 3-dehydrogenase</fullName>
        <ecNumber evidence="8">1.1.1.103</ecNumber>
    </submittedName>
</protein>
<dbReference type="SUPFAM" id="SSF51735">
    <property type="entry name" value="NAD(P)-binding Rossmann-fold domains"/>
    <property type="match status" value="1"/>
</dbReference>
<keyword evidence="4" id="KW-0862">Zinc</keyword>
<dbReference type="AlphaFoldDB" id="A0A3B0S2H0"/>
<dbReference type="SUPFAM" id="SSF50129">
    <property type="entry name" value="GroES-like"/>
    <property type="match status" value="1"/>
</dbReference>
<dbReference type="GO" id="GO:0006567">
    <property type="term" value="P:L-threonine catabolic process"/>
    <property type="evidence" value="ECO:0007669"/>
    <property type="project" value="InterPro"/>
</dbReference>
<dbReference type="Pfam" id="PF08240">
    <property type="entry name" value="ADH_N"/>
    <property type="match status" value="1"/>
</dbReference>
<dbReference type="EMBL" id="UOEI01000022">
    <property type="protein sequence ID" value="VAV89665.1"/>
    <property type="molecule type" value="Genomic_DNA"/>
</dbReference>
<evidence type="ECO:0000256" key="3">
    <source>
        <dbReference type="ARBA" id="ARBA00022723"/>
    </source>
</evidence>
<dbReference type="GO" id="GO:0008743">
    <property type="term" value="F:L-threonine 3-dehydrogenase activity"/>
    <property type="evidence" value="ECO:0007669"/>
    <property type="project" value="UniProtKB-EC"/>
</dbReference>
<dbReference type="Pfam" id="PF00107">
    <property type="entry name" value="ADH_zinc_N"/>
    <property type="match status" value="1"/>
</dbReference>
<dbReference type="InterPro" id="IPR002328">
    <property type="entry name" value="ADH_Zn_CS"/>
</dbReference>
<dbReference type="InterPro" id="IPR004627">
    <property type="entry name" value="L-Threonine_3-DHase"/>
</dbReference>
<accession>A0A3B0S2H0</accession>
<dbReference type="InterPro" id="IPR013149">
    <property type="entry name" value="ADH-like_C"/>
</dbReference>
<keyword evidence="6" id="KW-0520">NAD</keyword>
<proteinExistence type="inferred from homology"/>
<keyword evidence="2" id="KW-0963">Cytoplasm</keyword>
<comment type="cofactor">
    <cofactor evidence="1">
        <name>Zn(2+)</name>
        <dbReference type="ChEBI" id="CHEBI:29105"/>
    </cofactor>
</comment>
<dbReference type="NCBIfam" id="NF003808">
    <property type="entry name" value="PRK05396.1"/>
    <property type="match status" value="1"/>
</dbReference>